<dbReference type="GO" id="GO:0140680">
    <property type="term" value="F:histone H3K36me/H3K36me2 demethylase activity"/>
    <property type="evidence" value="ECO:0007669"/>
    <property type="project" value="UniProtKB-EC"/>
</dbReference>
<dbReference type="PANTHER" id="PTHR22847">
    <property type="entry name" value="WD40 REPEAT PROTEIN"/>
    <property type="match status" value="1"/>
</dbReference>
<accession>A0A9W7XLE0</accession>
<feature type="region of interest" description="Disordered" evidence="4">
    <location>
        <begin position="240"/>
        <end position="265"/>
    </location>
</feature>
<evidence type="ECO:0000256" key="2">
    <source>
        <dbReference type="ARBA" id="ARBA00022737"/>
    </source>
</evidence>
<sequence length="598" mass="66685">MLEQIPADMVVTVLSERREEYSEYLRRLEAARRLLVQKLKDIDGRIMQAVSERQQIEDQLSSAEEQQRSGFIEERTDRRISSKAQSDLAAVAAGSEIRGKQNNVSSAFVEDISDDGDEPDTDTVGLYEQDDVPRLRKLEYLLRGHYSAVTALDSDPVMGLLASGSLDTQVRVWDLESGECKYVIKGHSDTIRSVQFYERFLLTAANDNRIRMWDLSLLDSVQPGPSTMILRDEYVPSHLRSDHDMLDQEKDEDDDDDDDRDYDEQNTGYNKLYMIQTMQSTTPPVTPTICQCMPPLELCCENTFIGHSDAVTCIQAENGTLVTGSADKTIREWDLNTGMLRQLIDVTWATRSTSLSSARVTGGGSGTLPKMSSMSSQQRRQQQHQRWARSPLPFDSGSFIPGASSRGTDLGDGGLIGALQFYGFALATGTADGALRLWDLRTAQPHRQLFGHTQPITSLRFDDRSVLTGSLDGTMLLWDLRTGSIIQKLAFGGPVTSVQLADGQHQKQKQLKQNQHNVSYGVQCWVAASDPLLHKYNGNSMQHTEYVTDYGLLNNSQSRAHLRSISSGSDHITRILHQNHDSSLISGDTSGIVKIWSV</sequence>
<feature type="repeat" description="WD" evidence="3">
    <location>
        <begin position="304"/>
        <end position="343"/>
    </location>
</feature>
<feature type="region of interest" description="Disordered" evidence="4">
    <location>
        <begin position="55"/>
        <end position="76"/>
    </location>
</feature>
<keyword evidence="1 3" id="KW-0853">WD repeat</keyword>
<feature type="repeat" description="WD" evidence="3">
    <location>
        <begin position="142"/>
        <end position="183"/>
    </location>
</feature>
<feature type="compositionally biased region" description="Acidic residues" evidence="4">
    <location>
        <begin position="249"/>
        <end position="264"/>
    </location>
</feature>
<proteinExistence type="predicted"/>
<feature type="repeat" description="WD" evidence="3">
    <location>
        <begin position="449"/>
        <end position="488"/>
    </location>
</feature>
<comment type="caution">
    <text evidence="5">The sequence shown here is derived from an EMBL/GenBank/DDBJ whole genome shotgun (WGS) entry which is preliminary data.</text>
</comment>
<reference evidence="5" key="1">
    <citation type="submission" date="2022-07" db="EMBL/GenBank/DDBJ databases">
        <title>Phylogenomic reconstructions and comparative analyses of Kickxellomycotina fungi.</title>
        <authorList>
            <person name="Reynolds N.K."/>
            <person name="Stajich J.E."/>
            <person name="Barry K."/>
            <person name="Grigoriev I.V."/>
            <person name="Crous P."/>
            <person name="Smith M.E."/>
        </authorList>
    </citation>
    <scope>NUCLEOTIDE SEQUENCE</scope>
    <source>
        <strain evidence="5">NBRC 105413</strain>
    </source>
</reference>
<keyword evidence="5" id="KW-0560">Oxidoreductase</keyword>
<dbReference type="InterPro" id="IPR020472">
    <property type="entry name" value="WD40_PAC1"/>
</dbReference>
<protein>
    <submittedName>
        <fullName evidence="5">Mitochondrial fission protein</fullName>
        <ecNumber evidence="5">1.14.11.27</ecNumber>
    </submittedName>
</protein>
<dbReference type="InterPro" id="IPR036322">
    <property type="entry name" value="WD40_repeat_dom_sf"/>
</dbReference>
<feature type="region of interest" description="Disordered" evidence="4">
    <location>
        <begin position="355"/>
        <end position="394"/>
    </location>
</feature>
<gene>
    <name evidence="5" type="primary">MDV1</name>
    <name evidence="5" type="ORF">LPJ64_002556</name>
</gene>
<evidence type="ECO:0000256" key="4">
    <source>
        <dbReference type="SAM" id="MobiDB-lite"/>
    </source>
</evidence>
<dbReference type="PANTHER" id="PTHR22847:SF637">
    <property type="entry name" value="WD REPEAT DOMAIN 5B"/>
    <property type="match status" value="1"/>
</dbReference>
<organism evidence="5 6">
    <name type="scientific">Coemansia asiatica</name>
    <dbReference type="NCBI Taxonomy" id="1052880"/>
    <lineage>
        <taxon>Eukaryota</taxon>
        <taxon>Fungi</taxon>
        <taxon>Fungi incertae sedis</taxon>
        <taxon>Zoopagomycota</taxon>
        <taxon>Kickxellomycotina</taxon>
        <taxon>Kickxellomycetes</taxon>
        <taxon>Kickxellales</taxon>
        <taxon>Kickxellaceae</taxon>
        <taxon>Coemansia</taxon>
    </lineage>
</organism>
<feature type="compositionally biased region" description="Basic and acidic residues" evidence="4">
    <location>
        <begin position="65"/>
        <end position="76"/>
    </location>
</feature>
<dbReference type="SUPFAM" id="SSF50978">
    <property type="entry name" value="WD40 repeat-like"/>
    <property type="match status" value="1"/>
</dbReference>
<dbReference type="GO" id="GO:0005634">
    <property type="term" value="C:nucleus"/>
    <property type="evidence" value="ECO:0007669"/>
    <property type="project" value="TreeGrafter"/>
</dbReference>
<dbReference type="EC" id="1.14.11.27" evidence="5"/>
<dbReference type="CDD" id="cd22249">
    <property type="entry name" value="UDM1_RNF168_RNF169-like"/>
    <property type="match status" value="1"/>
</dbReference>
<keyword evidence="6" id="KW-1185">Reference proteome</keyword>
<evidence type="ECO:0000313" key="6">
    <source>
        <dbReference type="Proteomes" id="UP001145021"/>
    </source>
</evidence>
<dbReference type="SMART" id="SM00320">
    <property type="entry name" value="WD40"/>
    <property type="match status" value="6"/>
</dbReference>
<dbReference type="InterPro" id="IPR001680">
    <property type="entry name" value="WD40_rpt"/>
</dbReference>
<evidence type="ECO:0000256" key="1">
    <source>
        <dbReference type="ARBA" id="ARBA00022574"/>
    </source>
</evidence>
<dbReference type="InterPro" id="IPR015943">
    <property type="entry name" value="WD40/YVTN_repeat-like_dom_sf"/>
</dbReference>
<evidence type="ECO:0000313" key="5">
    <source>
        <dbReference type="EMBL" id="KAJ1645895.1"/>
    </source>
</evidence>
<dbReference type="Pfam" id="PF00400">
    <property type="entry name" value="WD40"/>
    <property type="match status" value="4"/>
</dbReference>
<dbReference type="PRINTS" id="PR00320">
    <property type="entry name" value="GPROTEINBRPT"/>
</dbReference>
<dbReference type="PROSITE" id="PS50294">
    <property type="entry name" value="WD_REPEATS_REGION"/>
    <property type="match status" value="4"/>
</dbReference>
<dbReference type="Proteomes" id="UP001145021">
    <property type="component" value="Unassembled WGS sequence"/>
</dbReference>
<dbReference type="GO" id="GO:1990234">
    <property type="term" value="C:transferase complex"/>
    <property type="evidence" value="ECO:0007669"/>
    <property type="project" value="UniProtKB-ARBA"/>
</dbReference>
<dbReference type="EMBL" id="JANBOH010000084">
    <property type="protein sequence ID" value="KAJ1645895.1"/>
    <property type="molecule type" value="Genomic_DNA"/>
</dbReference>
<dbReference type="AlphaFoldDB" id="A0A9W7XLE0"/>
<keyword evidence="2" id="KW-0677">Repeat</keyword>
<feature type="repeat" description="WD" evidence="3">
    <location>
        <begin position="184"/>
        <end position="216"/>
    </location>
</feature>
<evidence type="ECO:0000256" key="3">
    <source>
        <dbReference type="PROSITE-ProRule" id="PRU00221"/>
    </source>
</evidence>
<feature type="repeat" description="WD" evidence="3">
    <location>
        <begin position="426"/>
        <end position="448"/>
    </location>
</feature>
<dbReference type="Gene3D" id="2.130.10.10">
    <property type="entry name" value="YVTN repeat-like/Quinoprotein amine dehydrogenase"/>
    <property type="match status" value="3"/>
</dbReference>
<name>A0A9W7XLE0_9FUNG</name>
<dbReference type="PROSITE" id="PS50082">
    <property type="entry name" value="WD_REPEATS_2"/>
    <property type="match status" value="5"/>
</dbReference>
<dbReference type="PROSITE" id="PS00678">
    <property type="entry name" value="WD_REPEATS_1"/>
    <property type="match status" value="4"/>
</dbReference>
<dbReference type="InterPro" id="IPR019775">
    <property type="entry name" value="WD40_repeat_CS"/>
</dbReference>
<feature type="compositionally biased region" description="Polar residues" evidence="4">
    <location>
        <begin position="55"/>
        <end position="64"/>
    </location>
</feature>